<dbReference type="Gene3D" id="1.20.1270.90">
    <property type="entry name" value="AF1782-like"/>
    <property type="match status" value="1"/>
</dbReference>
<evidence type="ECO:0000256" key="1">
    <source>
        <dbReference type="SAM" id="MobiDB-lite"/>
    </source>
</evidence>
<evidence type="ECO:0000313" key="3">
    <source>
        <dbReference type="Proteomes" id="UP000749320"/>
    </source>
</evidence>
<dbReference type="Gene3D" id="1.20.1270.70">
    <property type="entry name" value="Designed single chain three-helix bundle"/>
    <property type="match status" value="1"/>
</dbReference>
<dbReference type="Pfam" id="PF07554">
    <property type="entry name" value="FIVAR"/>
    <property type="match status" value="2"/>
</dbReference>
<reference evidence="2" key="1">
    <citation type="journal article" date="2021" name="PeerJ">
        <title>Extensive microbial diversity within the chicken gut microbiome revealed by metagenomics and culture.</title>
        <authorList>
            <person name="Gilroy R."/>
            <person name="Ravi A."/>
            <person name="Getino M."/>
            <person name="Pursley I."/>
            <person name="Horton D.L."/>
            <person name="Alikhan N.F."/>
            <person name="Baker D."/>
            <person name="Gharbi K."/>
            <person name="Hall N."/>
            <person name="Watson M."/>
            <person name="Adriaenssens E.M."/>
            <person name="Foster-Nyarko E."/>
            <person name="Jarju S."/>
            <person name="Secka A."/>
            <person name="Antonio M."/>
            <person name="Oren A."/>
            <person name="Chaudhuri R.R."/>
            <person name="La Ragione R."/>
            <person name="Hildebrand F."/>
            <person name="Pallen M.J."/>
        </authorList>
    </citation>
    <scope>NUCLEOTIDE SEQUENCE</scope>
    <source>
        <strain evidence="2">CHK193-16274</strain>
    </source>
</reference>
<comment type="caution">
    <text evidence="2">The sequence shown here is derived from an EMBL/GenBank/DDBJ whole genome shotgun (WGS) entry which is preliminary data.</text>
</comment>
<feature type="non-terminal residue" evidence="2">
    <location>
        <position position="1"/>
    </location>
</feature>
<dbReference type="Proteomes" id="UP000749320">
    <property type="component" value="Unassembled WGS sequence"/>
</dbReference>
<gene>
    <name evidence="2" type="ORF">K8V91_11770</name>
</gene>
<organism evidence="2 3">
    <name type="scientific">Thomasclavelia spiroformis</name>
    <dbReference type="NCBI Taxonomy" id="29348"/>
    <lineage>
        <taxon>Bacteria</taxon>
        <taxon>Bacillati</taxon>
        <taxon>Bacillota</taxon>
        <taxon>Erysipelotrichia</taxon>
        <taxon>Erysipelotrichales</taxon>
        <taxon>Coprobacillaceae</taxon>
        <taxon>Thomasclavelia</taxon>
    </lineage>
</organism>
<proteinExistence type="predicted"/>
<feature type="region of interest" description="Disordered" evidence="1">
    <location>
        <begin position="123"/>
        <end position="147"/>
    </location>
</feature>
<dbReference type="AlphaFoldDB" id="A0A921KLZ6"/>
<name>A0A921KLZ6_9FIRM</name>
<dbReference type="NCBIfam" id="TIGR01167">
    <property type="entry name" value="LPXTG_anchor"/>
    <property type="match status" value="1"/>
</dbReference>
<reference evidence="2" key="2">
    <citation type="submission" date="2021-09" db="EMBL/GenBank/DDBJ databases">
        <authorList>
            <person name="Gilroy R."/>
        </authorList>
    </citation>
    <scope>NUCLEOTIDE SEQUENCE</scope>
    <source>
        <strain evidence="2">CHK193-16274</strain>
    </source>
</reference>
<dbReference type="EMBL" id="DYWV01000401">
    <property type="protein sequence ID" value="HJF41592.1"/>
    <property type="molecule type" value="Genomic_DNA"/>
</dbReference>
<evidence type="ECO:0000313" key="2">
    <source>
        <dbReference type="EMBL" id="HJF41592.1"/>
    </source>
</evidence>
<sequence>KVSGLEADKYTTDTWAAFDKELTEANAVYEDLNAMQPEVNSAYEELVKAFLNLRLIPDKSLLEDLINQANGLNSTNYTKASFDGLTKALNEAKAVFENPNATQKEVNNAKAILEKAIAGLQANSSTPSNVDSTVKTPVNNGDTTASVKTGDDALVGTLAGLALLSIAGAKVLRKKEN</sequence>
<protein>
    <submittedName>
        <fullName evidence="2">FIVAR domain-containing protein</fullName>
    </submittedName>
</protein>
<accession>A0A921KLZ6</accession>